<evidence type="ECO:0000313" key="4">
    <source>
        <dbReference type="EMBL" id="SKA75086.1"/>
    </source>
</evidence>
<reference evidence="4 5" key="1">
    <citation type="submission" date="2017-02" db="EMBL/GenBank/DDBJ databases">
        <authorList>
            <person name="Peterson S.W."/>
        </authorList>
    </citation>
    <scope>NUCLEOTIDE SEQUENCE [LARGE SCALE GENOMIC DNA]</scope>
    <source>
        <strain evidence="4 5">DSM 18034</strain>
    </source>
</reference>
<feature type="domain" description="SHSP" evidence="3">
    <location>
        <begin position="34"/>
        <end position="134"/>
    </location>
</feature>
<sequence>MPDLRLWSDGQLLQLREEMDKLFDGFCSDMGLPSVSCLQSDEMTICREDERIVISQPLPGYDAEDIEISLTEKVLGIEAQTKSEREYSHFSRTLELPCRVDPKTATATISSGVLTIRLNRTAAPKARRIPVIAK</sequence>
<evidence type="ECO:0000256" key="2">
    <source>
        <dbReference type="RuleBase" id="RU003616"/>
    </source>
</evidence>
<dbReference type="Proteomes" id="UP000189733">
    <property type="component" value="Unassembled WGS sequence"/>
</dbReference>
<gene>
    <name evidence="4" type="ORF">SAMN02745702_02093</name>
</gene>
<dbReference type="Gene3D" id="2.60.40.790">
    <property type="match status" value="1"/>
</dbReference>
<accession>A0A1T4WCQ3</accession>
<dbReference type="CDD" id="cd00298">
    <property type="entry name" value="ACD_sHsps_p23-like"/>
    <property type="match status" value="1"/>
</dbReference>
<name>A0A1T4WCQ3_9BACT</name>
<dbReference type="PROSITE" id="PS01031">
    <property type="entry name" value="SHSP"/>
    <property type="match status" value="1"/>
</dbReference>
<comment type="similarity">
    <text evidence="1 2">Belongs to the small heat shock protein (HSP20) family.</text>
</comment>
<dbReference type="InterPro" id="IPR002068">
    <property type="entry name" value="A-crystallin/Hsp20_dom"/>
</dbReference>
<evidence type="ECO:0000313" key="5">
    <source>
        <dbReference type="Proteomes" id="UP000189733"/>
    </source>
</evidence>
<organism evidence="4 5">
    <name type="scientific">Desulfobaculum bizertense DSM 18034</name>
    <dbReference type="NCBI Taxonomy" id="1121442"/>
    <lineage>
        <taxon>Bacteria</taxon>
        <taxon>Pseudomonadati</taxon>
        <taxon>Thermodesulfobacteriota</taxon>
        <taxon>Desulfovibrionia</taxon>
        <taxon>Desulfovibrionales</taxon>
        <taxon>Desulfovibrionaceae</taxon>
        <taxon>Desulfobaculum</taxon>
    </lineage>
</organism>
<proteinExistence type="inferred from homology"/>
<keyword evidence="5" id="KW-1185">Reference proteome</keyword>
<dbReference type="SUPFAM" id="SSF49764">
    <property type="entry name" value="HSP20-like chaperones"/>
    <property type="match status" value="1"/>
</dbReference>
<evidence type="ECO:0000256" key="1">
    <source>
        <dbReference type="PROSITE-ProRule" id="PRU00285"/>
    </source>
</evidence>
<dbReference type="InterPro" id="IPR008978">
    <property type="entry name" value="HSP20-like_chaperone"/>
</dbReference>
<protein>
    <submittedName>
        <fullName evidence="4">HSP20 family protein</fullName>
    </submittedName>
</protein>
<evidence type="ECO:0000259" key="3">
    <source>
        <dbReference type="PROSITE" id="PS01031"/>
    </source>
</evidence>
<dbReference type="OrthoDB" id="5458456at2"/>
<dbReference type="EMBL" id="FUYA01000006">
    <property type="protein sequence ID" value="SKA75086.1"/>
    <property type="molecule type" value="Genomic_DNA"/>
</dbReference>
<dbReference type="STRING" id="1121442.SAMN02745702_02093"/>
<dbReference type="Pfam" id="PF00011">
    <property type="entry name" value="HSP20"/>
    <property type="match status" value="1"/>
</dbReference>
<dbReference type="RefSeq" id="WP_078685374.1">
    <property type="nucleotide sequence ID" value="NZ_FUYA01000006.1"/>
</dbReference>
<dbReference type="AlphaFoldDB" id="A0A1T4WCQ3"/>